<evidence type="ECO:0008006" key="4">
    <source>
        <dbReference type="Google" id="ProtNLM"/>
    </source>
</evidence>
<name>A0ABN3JYI6_9ACTN</name>
<feature type="compositionally biased region" description="Low complexity" evidence="1">
    <location>
        <begin position="65"/>
        <end position="97"/>
    </location>
</feature>
<feature type="compositionally biased region" description="Basic and acidic residues" evidence="1">
    <location>
        <begin position="1"/>
        <end position="12"/>
    </location>
</feature>
<dbReference type="EMBL" id="BAAATK010000023">
    <property type="protein sequence ID" value="GAA2442987.1"/>
    <property type="molecule type" value="Genomic_DNA"/>
</dbReference>
<dbReference type="Proteomes" id="UP001500460">
    <property type="component" value="Unassembled WGS sequence"/>
</dbReference>
<evidence type="ECO:0000256" key="1">
    <source>
        <dbReference type="SAM" id="MobiDB-lite"/>
    </source>
</evidence>
<evidence type="ECO:0000313" key="3">
    <source>
        <dbReference type="Proteomes" id="UP001500460"/>
    </source>
</evidence>
<keyword evidence="3" id="KW-1185">Reference proteome</keyword>
<proteinExistence type="predicted"/>
<feature type="compositionally biased region" description="Basic and acidic residues" evidence="1">
    <location>
        <begin position="101"/>
        <end position="113"/>
    </location>
</feature>
<protein>
    <recommendedName>
        <fullName evidence="4">Secreted protein</fullName>
    </recommendedName>
</protein>
<feature type="region of interest" description="Disordered" evidence="1">
    <location>
        <begin position="1"/>
        <end position="127"/>
    </location>
</feature>
<evidence type="ECO:0000313" key="2">
    <source>
        <dbReference type="EMBL" id="GAA2442987.1"/>
    </source>
</evidence>
<accession>A0ABN3JYI6</accession>
<comment type="caution">
    <text evidence="2">The sequence shown here is derived from an EMBL/GenBank/DDBJ whole genome shotgun (WGS) entry which is preliminary data.</text>
</comment>
<reference evidence="2 3" key="1">
    <citation type="journal article" date="2019" name="Int. J. Syst. Evol. Microbiol.">
        <title>The Global Catalogue of Microorganisms (GCM) 10K type strain sequencing project: providing services to taxonomists for standard genome sequencing and annotation.</title>
        <authorList>
            <consortium name="The Broad Institute Genomics Platform"/>
            <consortium name="The Broad Institute Genome Sequencing Center for Infectious Disease"/>
            <person name="Wu L."/>
            <person name="Ma J."/>
        </authorList>
    </citation>
    <scope>NUCLEOTIDE SEQUENCE [LARGE SCALE GENOMIC DNA]</scope>
    <source>
        <strain evidence="2 3">JCM 6922</strain>
    </source>
</reference>
<sequence length="175" mass="18010">MDSTTPEREGRPGARPGARVSPDADSNGSGGHGTVWADSGGFRRFGQVRVVRAGAEGSGAGEPGGAVPPALRVPAAAFGDGPGGEAAPARPDAGAGPLRLPADRPRTRTRPEGRPNAAAARRTGRLPRGRGVFARARHGFRAGTPPIRARFVFLQAPPLLFPSPLHPSEIQWAVA</sequence>
<organism evidence="2 3">
    <name type="scientific">Streptomyces glaucus</name>
    <dbReference type="NCBI Taxonomy" id="284029"/>
    <lineage>
        <taxon>Bacteria</taxon>
        <taxon>Bacillati</taxon>
        <taxon>Actinomycetota</taxon>
        <taxon>Actinomycetes</taxon>
        <taxon>Kitasatosporales</taxon>
        <taxon>Streptomycetaceae</taxon>
        <taxon>Streptomyces</taxon>
    </lineage>
</organism>
<feature type="compositionally biased region" description="Low complexity" evidence="1">
    <location>
        <begin position="40"/>
        <end position="55"/>
    </location>
</feature>
<gene>
    <name evidence="2" type="ORF">GCM10010421_37410</name>
</gene>